<gene>
    <name evidence="1" type="ORF">LCGC14_2850760</name>
</gene>
<organism evidence="1">
    <name type="scientific">marine sediment metagenome</name>
    <dbReference type="NCBI Taxonomy" id="412755"/>
    <lineage>
        <taxon>unclassified sequences</taxon>
        <taxon>metagenomes</taxon>
        <taxon>ecological metagenomes</taxon>
    </lineage>
</organism>
<dbReference type="AlphaFoldDB" id="A0A0F9AGQ6"/>
<comment type="caution">
    <text evidence="1">The sequence shown here is derived from an EMBL/GenBank/DDBJ whole genome shotgun (WGS) entry which is preliminary data.</text>
</comment>
<reference evidence="1" key="1">
    <citation type="journal article" date="2015" name="Nature">
        <title>Complex archaea that bridge the gap between prokaryotes and eukaryotes.</title>
        <authorList>
            <person name="Spang A."/>
            <person name="Saw J.H."/>
            <person name="Jorgensen S.L."/>
            <person name="Zaremba-Niedzwiedzka K."/>
            <person name="Martijn J."/>
            <person name="Lind A.E."/>
            <person name="van Eijk R."/>
            <person name="Schleper C."/>
            <person name="Guy L."/>
            <person name="Ettema T.J."/>
        </authorList>
    </citation>
    <scope>NUCLEOTIDE SEQUENCE</scope>
</reference>
<evidence type="ECO:0000313" key="1">
    <source>
        <dbReference type="EMBL" id="KKK77719.1"/>
    </source>
</evidence>
<proteinExistence type="predicted"/>
<name>A0A0F9AGQ6_9ZZZZ</name>
<sequence>MNEGKFQDALRGVLEFQEIGKPDEDGNAVGVDQIRTFEDGGVLTNNKGLTISLTNGSEFQVTIVRSCPPEAGECPECEDAPPAGDANPYCTDCLIKFEAEEG</sequence>
<protein>
    <submittedName>
        <fullName evidence="1">Uncharacterized protein</fullName>
    </submittedName>
</protein>
<accession>A0A0F9AGQ6</accession>
<dbReference type="EMBL" id="LAZR01054823">
    <property type="protein sequence ID" value="KKK77719.1"/>
    <property type="molecule type" value="Genomic_DNA"/>
</dbReference>